<comment type="subunit">
    <text evidence="2">Homodecamer; pentamer of dimers.</text>
</comment>
<dbReference type="InterPro" id="IPR015813">
    <property type="entry name" value="Pyrv/PenolPyrv_kinase-like_dom"/>
</dbReference>
<name>A0A915XIY6_9BACT</name>
<dbReference type="EC" id="2.1.2.11" evidence="3"/>
<keyword evidence="5" id="KW-0808">Transferase</keyword>
<dbReference type="PANTHER" id="PTHR20881:SF0">
    <property type="entry name" value="3-METHYL-2-OXOBUTANOATE HYDROXYMETHYLTRANSFERASE"/>
    <property type="match status" value="1"/>
</dbReference>
<dbReference type="GO" id="GO:0003864">
    <property type="term" value="F:3-methyl-2-oxobutanoate hydroxymethyltransferase activity"/>
    <property type="evidence" value="ECO:0007669"/>
    <property type="project" value="UniProtKB-EC"/>
</dbReference>
<dbReference type="PANTHER" id="PTHR20881">
    <property type="entry name" value="3-METHYL-2-OXOBUTANOATE HYDROXYMETHYLTRANSFERASE"/>
    <property type="match status" value="1"/>
</dbReference>
<protein>
    <recommendedName>
        <fullName evidence="3">3-methyl-2-oxobutanoate hydroxymethyltransferase</fullName>
        <ecNumber evidence="3">2.1.2.11</ecNumber>
    </recommendedName>
</protein>
<dbReference type="Gene3D" id="3.20.20.60">
    <property type="entry name" value="Phosphoenolpyruvate-binding domains"/>
    <property type="match status" value="1"/>
</dbReference>
<dbReference type="SUPFAM" id="SSF51621">
    <property type="entry name" value="Phosphoenolpyruvate/pyruvate domain"/>
    <property type="match status" value="1"/>
</dbReference>
<comment type="similarity">
    <text evidence="1">Belongs to the PanB family.</text>
</comment>
<evidence type="ECO:0000313" key="6">
    <source>
        <dbReference type="EMBL" id="BCO09700.1"/>
    </source>
</evidence>
<dbReference type="Proteomes" id="UP001063350">
    <property type="component" value="Chromosome"/>
</dbReference>
<dbReference type="Pfam" id="PF02548">
    <property type="entry name" value="Pantoate_transf"/>
    <property type="match status" value="1"/>
</dbReference>
<sequence>MKKLTVKDIREKKGGGLTMLTAYDAPMARLLEQCGVDMLLVGDSLGMVVLGYDSTVPVTMEEMLHHCRAVRRGPVRPWWSATCPLAPIRSVFLIPCVTAFVS</sequence>
<dbReference type="EMBL" id="AP024233">
    <property type="protein sequence ID" value="BCO09700.1"/>
    <property type="molecule type" value="Genomic_DNA"/>
</dbReference>
<dbReference type="GO" id="GO:0015940">
    <property type="term" value="P:pantothenate biosynthetic process"/>
    <property type="evidence" value="ECO:0007669"/>
    <property type="project" value="UniProtKB-KW"/>
</dbReference>
<evidence type="ECO:0000256" key="5">
    <source>
        <dbReference type="ARBA" id="ARBA00022679"/>
    </source>
</evidence>
<keyword evidence="4" id="KW-0566">Pantothenate biosynthesis</keyword>
<evidence type="ECO:0000313" key="7">
    <source>
        <dbReference type="Proteomes" id="UP001063350"/>
    </source>
</evidence>
<dbReference type="KEGG" id="ddu:GF1_20760"/>
<evidence type="ECO:0000256" key="4">
    <source>
        <dbReference type="ARBA" id="ARBA00022655"/>
    </source>
</evidence>
<dbReference type="GO" id="GO:0000287">
    <property type="term" value="F:magnesium ion binding"/>
    <property type="evidence" value="ECO:0007669"/>
    <property type="project" value="TreeGrafter"/>
</dbReference>
<evidence type="ECO:0000256" key="1">
    <source>
        <dbReference type="ARBA" id="ARBA00008676"/>
    </source>
</evidence>
<reference evidence="6" key="1">
    <citation type="submission" date="2020-12" db="EMBL/GenBank/DDBJ databases">
        <title>Desulfobium dissulfuricans gen. nov., sp. nov., a novel mesophilic, sulfate-reducing bacterium isolated from a deep-sea hydrothermal vent.</title>
        <authorList>
            <person name="Hashimoto Y."/>
            <person name="Tame A."/>
            <person name="Sawayama S."/>
            <person name="Miyazaki J."/>
            <person name="Takai K."/>
            <person name="Nakagawa S."/>
        </authorList>
    </citation>
    <scope>NUCLEOTIDE SEQUENCE</scope>
    <source>
        <strain evidence="6">GF1</strain>
    </source>
</reference>
<evidence type="ECO:0000256" key="2">
    <source>
        <dbReference type="ARBA" id="ARBA00011424"/>
    </source>
</evidence>
<dbReference type="AlphaFoldDB" id="A0A915XIY6"/>
<organism evidence="6 7">
    <name type="scientific">Desulfolithobacter dissulfuricans</name>
    <dbReference type="NCBI Taxonomy" id="2795293"/>
    <lineage>
        <taxon>Bacteria</taxon>
        <taxon>Pseudomonadati</taxon>
        <taxon>Thermodesulfobacteriota</taxon>
        <taxon>Desulfobulbia</taxon>
        <taxon>Desulfobulbales</taxon>
        <taxon>Desulfobulbaceae</taxon>
        <taxon>Desulfolithobacter</taxon>
    </lineage>
</organism>
<accession>A0A915XIY6</accession>
<evidence type="ECO:0000256" key="3">
    <source>
        <dbReference type="ARBA" id="ARBA00012618"/>
    </source>
</evidence>
<dbReference type="InterPro" id="IPR040442">
    <property type="entry name" value="Pyrv_kinase-like_dom_sf"/>
</dbReference>
<keyword evidence="7" id="KW-1185">Reference proteome</keyword>
<dbReference type="InterPro" id="IPR003700">
    <property type="entry name" value="Pantoate_hydroxy_MeTrfase"/>
</dbReference>
<gene>
    <name evidence="6" type="ORF">GF1_20760</name>
</gene>
<proteinExistence type="inferred from homology"/>